<evidence type="ECO:0000313" key="2">
    <source>
        <dbReference type="Proteomes" id="UP000006298"/>
    </source>
</evidence>
<sequence>MPKPLQERLKELDSDELMDTYNNEFYRCVRCNSGTPSWKLEVMRNEMLERMREAMVIRNESKGNE</sequence>
<protein>
    <submittedName>
        <fullName evidence="1">Uncharacterized protein</fullName>
    </submittedName>
</protein>
<dbReference type="KEGG" id="vg:14011527"/>
<organism evidence="1 2">
    <name type="scientific">Bacillus phage BCD7</name>
    <dbReference type="NCBI Taxonomy" id="1136534"/>
    <lineage>
        <taxon>Viruses</taxon>
        <taxon>Duplodnaviria</taxon>
        <taxon>Heunggongvirae</taxon>
        <taxon>Uroviricota</taxon>
        <taxon>Caudoviricetes</taxon>
        <taxon>Becedseptimavirus</taxon>
        <taxon>Becedseptimavirus BCD7</taxon>
    </lineage>
</organism>
<reference evidence="1 2" key="1">
    <citation type="submission" date="2011-09" db="EMBL/GenBank/DDBJ databases">
        <title>Complete Genome Sequence of Bacillus cereus Bacteriophage BCD7.</title>
        <authorList>
            <person name="Lee J.-H."/>
            <person name="Shin H."/>
            <person name="Son B."/>
            <person name="Ryu S."/>
        </authorList>
    </citation>
    <scope>NUCLEOTIDE SEQUENCE [LARGE SCALE GENOMIC DNA]</scope>
</reference>
<proteinExistence type="predicted"/>
<keyword evidence="2" id="KW-1185">Reference proteome</keyword>
<gene>
    <name evidence="1" type="ORF">BCD7_0008</name>
</gene>
<evidence type="ECO:0000313" key="1">
    <source>
        <dbReference type="EMBL" id="AEZ50455.1"/>
    </source>
</evidence>
<dbReference type="EMBL" id="JN712910">
    <property type="protein sequence ID" value="AEZ50455.1"/>
    <property type="molecule type" value="Genomic_DNA"/>
</dbReference>
<accession>J9PV80</accession>
<name>J9PV80_9CAUD</name>
<dbReference type="Proteomes" id="UP000006298">
    <property type="component" value="Segment"/>
</dbReference>
<dbReference type="RefSeq" id="YP_007005859.1">
    <property type="nucleotide sequence ID" value="NC_019515.1"/>
</dbReference>
<dbReference type="GeneID" id="14011527"/>